<keyword evidence="6 14" id="KW-0548">Nucleotidyltransferase</keyword>
<evidence type="ECO:0000256" key="3">
    <source>
        <dbReference type="ARBA" id="ARBA00022630"/>
    </source>
</evidence>
<dbReference type="PIRSF" id="PIRSF004491">
    <property type="entry name" value="FAD_Synth"/>
    <property type="match status" value="1"/>
</dbReference>
<evidence type="ECO:0000259" key="15">
    <source>
        <dbReference type="SMART" id="SM00904"/>
    </source>
</evidence>
<dbReference type="UniPathway" id="UPA00277">
    <property type="reaction ID" value="UER00407"/>
</dbReference>
<dbReference type="GO" id="GO:0009398">
    <property type="term" value="P:FMN biosynthetic process"/>
    <property type="evidence" value="ECO:0007669"/>
    <property type="project" value="UniProtKB-UniRule"/>
</dbReference>
<evidence type="ECO:0000313" key="16">
    <source>
        <dbReference type="EMBL" id="RXE59872.1"/>
    </source>
</evidence>
<keyword evidence="8 14" id="KW-0418">Kinase</keyword>
<dbReference type="UniPathway" id="UPA00276">
    <property type="reaction ID" value="UER00406"/>
</dbReference>
<sequence>MKVVYGAEGNYNFIRPTGIGLGNFDGLHVGHMALINKLISESELNSLDSVVYTFSKHPENIMRKELFTPLITAMDKKVELLEKTRLDYLYFEKFDETFSRMKPEEFVKDILVGRLNMRLAVAGFNYRFGYRGQGDTEMLSQLGRELGFKVIVIEPIKLGDEVVSSTKIRSYILDGDMDRVFTLLGRHYSIAGKVEEGRRIGNTIGFPTANIYPEAYLVLPCNGVYITKTLIDGKMHPSITNVGSNPTFGGLDKISVETYILDFDKSIYGKKVEVFFIAKLRDQMKFGSVKELTDQIEKDIGTAKNYFGS</sequence>
<dbReference type="InterPro" id="IPR023465">
    <property type="entry name" value="Riboflavin_kinase_dom_sf"/>
</dbReference>
<dbReference type="NCBIfam" id="NF004162">
    <property type="entry name" value="PRK05627.1-5"/>
    <property type="match status" value="1"/>
</dbReference>
<comment type="caution">
    <text evidence="16">The sequence shown here is derived from an EMBL/GenBank/DDBJ whole genome shotgun (WGS) entry which is preliminary data.</text>
</comment>
<feature type="domain" description="Riboflavin kinase" evidence="15">
    <location>
        <begin position="183"/>
        <end position="308"/>
    </location>
</feature>
<evidence type="ECO:0000256" key="8">
    <source>
        <dbReference type="ARBA" id="ARBA00022777"/>
    </source>
</evidence>
<dbReference type="GO" id="GO:0003919">
    <property type="term" value="F:FMN adenylyltransferase activity"/>
    <property type="evidence" value="ECO:0007669"/>
    <property type="project" value="UniProtKB-UniRule"/>
</dbReference>
<evidence type="ECO:0000313" key="17">
    <source>
        <dbReference type="Proteomes" id="UP000289166"/>
    </source>
</evidence>
<comment type="similarity">
    <text evidence="14">Belongs to the ribF family.</text>
</comment>
<dbReference type="SUPFAM" id="SSF52374">
    <property type="entry name" value="Nucleotidylyl transferase"/>
    <property type="match status" value="1"/>
</dbReference>
<protein>
    <recommendedName>
        <fullName evidence="14">Riboflavin biosynthesis protein</fullName>
    </recommendedName>
    <domain>
        <recommendedName>
            <fullName evidence="14">Riboflavin kinase</fullName>
            <ecNumber evidence="14">2.7.1.26</ecNumber>
        </recommendedName>
        <alternativeName>
            <fullName evidence="14">Flavokinase</fullName>
        </alternativeName>
    </domain>
    <domain>
        <recommendedName>
            <fullName evidence="14">FMN adenylyltransferase</fullName>
            <ecNumber evidence="14">2.7.7.2</ecNumber>
        </recommendedName>
        <alternativeName>
            <fullName evidence="14">FAD pyrophosphorylase</fullName>
        </alternativeName>
        <alternativeName>
            <fullName evidence="14">FAD synthase</fullName>
        </alternativeName>
    </domain>
</protein>
<comment type="pathway">
    <text evidence="1 14">Cofactor biosynthesis; FAD biosynthesis; FAD from FMN: step 1/1.</text>
</comment>
<dbReference type="InterPro" id="IPR023468">
    <property type="entry name" value="Riboflavin_kinase"/>
</dbReference>
<keyword evidence="17" id="KW-1185">Reference proteome</keyword>
<organism evidence="16 17">
    <name type="scientific">Acetivibrio mesophilus</name>
    <dbReference type="NCBI Taxonomy" id="2487273"/>
    <lineage>
        <taxon>Bacteria</taxon>
        <taxon>Bacillati</taxon>
        <taxon>Bacillota</taxon>
        <taxon>Clostridia</taxon>
        <taxon>Eubacteriales</taxon>
        <taxon>Oscillospiraceae</taxon>
        <taxon>Acetivibrio</taxon>
    </lineage>
</organism>
<evidence type="ECO:0000256" key="1">
    <source>
        <dbReference type="ARBA" id="ARBA00004726"/>
    </source>
</evidence>
<comment type="catalytic activity">
    <reaction evidence="12 14">
        <text>riboflavin + ATP = FMN + ADP + H(+)</text>
        <dbReference type="Rhea" id="RHEA:14357"/>
        <dbReference type="ChEBI" id="CHEBI:15378"/>
        <dbReference type="ChEBI" id="CHEBI:30616"/>
        <dbReference type="ChEBI" id="CHEBI:57986"/>
        <dbReference type="ChEBI" id="CHEBI:58210"/>
        <dbReference type="ChEBI" id="CHEBI:456216"/>
        <dbReference type="EC" id="2.7.1.26"/>
    </reaction>
</comment>
<dbReference type="EC" id="2.7.7.2" evidence="14"/>
<evidence type="ECO:0000256" key="14">
    <source>
        <dbReference type="PIRNR" id="PIRNR004491"/>
    </source>
</evidence>
<dbReference type="InterPro" id="IPR002606">
    <property type="entry name" value="Riboflavin_kinase_bac"/>
</dbReference>
<dbReference type="GO" id="GO:0005524">
    <property type="term" value="F:ATP binding"/>
    <property type="evidence" value="ECO:0007669"/>
    <property type="project" value="UniProtKB-UniRule"/>
</dbReference>
<accession>A0A4Q0IA19</accession>
<dbReference type="CDD" id="cd02064">
    <property type="entry name" value="FAD_synthetase_N"/>
    <property type="match status" value="1"/>
</dbReference>
<keyword evidence="7 14" id="KW-0547">Nucleotide-binding</keyword>
<keyword evidence="11" id="KW-0511">Multifunctional enzyme</keyword>
<dbReference type="OrthoDB" id="9803667at2"/>
<evidence type="ECO:0000256" key="4">
    <source>
        <dbReference type="ARBA" id="ARBA00022643"/>
    </source>
</evidence>
<comment type="catalytic activity">
    <reaction evidence="13 14">
        <text>FMN + ATP + H(+) = FAD + diphosphate</text>
        <dbReference type="Rhea" id="RHEA:17237"/>
        <dbReference type="ChEBI" id="CHEBI:15378"/>
        <dbReference type="ChEBI" id="CHEBI:30616"/>
        <dbReference type="ChEBI" id="CHEBI:33019"/>
        <dbReference type="ChEBI" id="CHEBI:57692"/>
        <dbReference type="ChEBI" id="CHEBI:58210"/>
        <dbReference type="EC" id="2.7.7.2"/>
    </reaction>
</comment>
<dbReference type="PANTHER" id="PTHR22749">
    <property type="entry name" value="RIBOFLAVIN KINASE/FMN ADENYLYLTRANSFERASE"/>
    <property type="match status" value="1"/>
</dbReference>
<dbReference type="PANTHER" id="PTHR22749:SF6">
    <property type="entry name" value="RIBOFLAVIN KINASE"/>
    <property type="match status" value="1"/>
</dbReference>
<keyword evidence="9 14" id="KW-0274">FAD</keyword>
<dbReference type="NCBIfam" id="TIGR00083">
    <property type="entry name" value="ribF"/>
    <property type="match status" value="1"/>
</dbReference>
<gene>
    <name evidence="16" type="ORF">EFD62_05725</name>
</gene>
<dbReference type="InterPro" id="IPR015865">
    <property type="entry name" value="Riboflavin_kinase_bac/euk"/>
</dbReference>
<dbReference type="Gene3D" id="3.40.50.620">
    <property type="entry name" value="HUPs"/>
    <property type="match status" value="1"/>
</dbReference>
<evidence type="ECO:0000256" key="9">
    <source>
        <dbReference type="ARBA" id="ARBA00022827"/>
    </source>
</evidence>
<keyword evidence="4 14" id="KW-0288">FMN</keyword>
<proteinExistence type="inferred from homology"/>
<evidence type="ECO:0000256" key="13">
    <source>
        <dbReference type="ARBA" id="ARBA00049494"/>
    </source>
</evidence>
<keyword evidence="10 14" id="KW-0067">ATP-binding</keyword>
<evidence type="ECO:0000256" key="5">
    <source>
        <dbReference type="ARBA" id="ARBA00022679"/>
    </source>
</evidence>
<dbReference type="Pfam" id="PF06574">
    <property type="entry name" value="FAD_syn"/>
    <property type="match status" value="1"/>
</dbReference>
<dbReference type="EMBL" id="RLII01000004">
    <property type="protein sequence ID" value="RXE59872.1"/>
    <property type="molecule type" value="Genomic_DNA"/>
</dbReference>
<dbReference type="Gene3D" id="2.40.30.30">
    <property type="entry name" value="Riboflavin kinase-like"/>
    <property type="match status" value="1"/>
</dbReference>
<evidence type="ECO:0000256" key="10">
    <source>
        <dbReference type="ARBA" id="ARBA00022840"/>
    </source>
</evidence>
<dbReference type="EC" id="2.7.1.26" evidence="14"/>
<keyword evidence="3 14" id="KW-0285">Flavoprotein</keyword>
<evidence type="ECO:0000256" key="7">
    <source>
        <dbReference type="ARBA" id="ARBA00022741"/>
    </source>
</evidence>
<dbReference type="SUPFAM" id="SSF82114">
    <property type="entry name" value="Riboflavin kinase-like"/>
    <property type="match status" value="1"/>
</dbReference>
<dbReference type="FunFam" id="3.40.50.620:FF:000021">
    <property type="entry name" value="Riboflavin biosynthesis protein"/>
    <property type="match status" value="1"/>
</dbReference>
<evidence type="ECO:0000256" key="2">
    <source>
        <dbReference type="ARBA" id="ARBA00005201"/>
    </source>
</evidence>
<keyword evidence="5 14" id="KW-0808">Transferase</keyword>
<reference evidence="17" key="1">
    <citation type="submission" date="2018-11" db="EMBL/GenBank/DDBJ databases">
        <title>Genome sequencing of a novel mesophilic and cellulolytic organism within the genus Hungateiclostridium.</title>
        <authorList>
            <person name="Rettenmaier R."/>
            <person name="Liebl W."/>
            <person name="Zverlov V."/>
        </authorList>
    </citation>
    <scope>NUCLEOTIDE SEQUENCE [LARGE SCALE GENOMIC DNA]</scope>
    <source>
        <strain evidence="17">N2K1</strain>
    </source>
</reference>
<dbReference type="RefSeq" id="WP_069196238.1">
    <property type="nucleotide sequence ID" value="NZ_RLII01000004.1"/>
</dbReference>
<evidence type="ECO:0000256" key="12">
    <source>
        <dbReference type="ARBA" id="ARBA00047880"/>
    </source>
</evidence>
<dbReference type="GO" id="GO:0008531">
    <property type="term" value="F:riboflavin kinase activity"/>
    <property type="evidence" value="ECO:0007669"/>
    <property type="project" value="UniProtKB-UniRule"/>
</dbReference>
<dbReference type="AlphaFoldDB" id="A0A4Q0IA19"/>
<comment type="pathway">
    <text evidence="2 14">Cofactor biosynthesis; FMN biosynthesis; FMN from riboflavin (ATP route): step 1/1.</text>
</comment>
<dbReference type="Proteomes" id="UP000289166">
    <property type="component" value="Unassembled WGS sequence"/>
</dbReference>
<dbReference type="GO" id="GO:0006747">
    <property type="term" value="P:FAD biosynthetic process"/>
    <property type="evidence" value="ECO:0007669"/>
    <property type="project" value="UniProtKB-UniRule"/>
</dbReference>
<evidence type="ECO:0000256" key="11">
    <source>
        <dbReference type="ARBA" id="ARBA00023268"/>
    </source>
</evidence>
<dbReference type="InterPro" id="IPR014729">
    <property type="entry name" value="Rossmann-like_a/b/a_fold"/>
</dbReference>
<dbReference type="InterPro" id="IPR015864">
    <property type="entry name" value="FAD_synthase"/>
</dbReference>
<dbReference type="GO" id="GO:0009231">
    <property type="term" value="P:riboflavin biosynthetic process"/>
    <property type="evidence" value="ECO:0007669"/>
    <property type="project" value="InterPro"/>
</dbReference>
<dbReference type="SMART" id="SM00904">
    <property type="entry name" value="Flavokinase"/>
    <property type="match status" value="1"/>
</dbReference>
<dbReference type="Pfam" id="PF01687">
    <property type="entry name" value="Flavokinase"/>
    <property type="match status" value="1"/>
</dbReference>
<evidence type="ECO:0000256" key="6">
    <source>
        <dbReference type="ARBA" id="ARBA00022695"/>
    </source>
</evidence>
<name>A0A4Q0IA19_9FIRM</name>